<protein>
    <submittedName>
        <fullName evidence="4">ABC-type amino acid transport substrate-binding protein</fullName>
    </submittedName>
</protein>
<organism evidence="4 5">
    <name type="scientific">Pseudoalteromonas denitrificans DSM 6059</name>
    <dbReference type="NCBI Taxonomy" id="1123010"/>
    <lineage>
        <taxon>Bacteria</taxon>
        <taxon>Pseudomonadati</taxon>
        <taxon>Pseudomonadota</taxon>
        <taxon>Gammaproteobacteria</taxon>
        <taxon>Alteromonadales</taxon>
        <taxon>Pseudoalteromonadaceae</taxon>
        <taxon>Pseudoalteromonas</taxon>
    </lineage>
</organism>
<name>A0A1I1Q9E5_9GAMM</name>
<keyword evidence="2" id="KW-0732">Signal</keyword>
<dbReference type="SUPFAM" id="SSF53850">
    <property type="entry name" value="Periplasmic binding protein-like II"/>
    <property type="match status" value="1"/>
</dbReference>
<dbReference type="PANTHER" id="PTHR35936">
    <property type="entry name" value="MEMBRANE-BOUND LYTIC MUREIN TRANSGLYCOSYLASE F"/>
    <property type="match status" value="1"/>
</dbReference>
<feature type="domain" description="Solute-binding protein family 3/N-terminal" evidence="3">
    <location>
        <begin position="52"/>
        <end position="102"/>
    </location>
</feature>
<dbReference type="Gene3D" id="3.40.190.10">
    <property type="entry name" value="Periplasmic binding protein-like II"/>
    <property type="match status" value="2"/>
</dbReference>
<evidence type="ECO:0000256" key="1">
    <source>
        <dbReference type="ARBA" id="ARBA00010333"/>
    </source>
</evidence>
<dbReference type="OrthoDB" id="245568at2"/>
<dbReference type="PANTHER" id="PTHR35936:SF25">
    <property type="entry name" value="ABC TRANSPORTER SUBSTRATE-BINDING PROTEIN"/>
    <property type="match status" value="1"/>
</dbReference>
<accession>A0A1I1Q9E5</accession>
<keyword evidence="5" id="KW-1185">Reference proteome</keyword>
<dbReference type="Proteomes" id="UP000198862">
    <property type="component" value="Unassembled WGS sequence"/>
</dbReference>
<gene>
    <name evidence="4" type="ORF">SAMN02745724_03799</name>
</gene>
<sequence length="271" mass="31545">MKAVIKRKRLLYKNCLCLILLFFPVIISAVPLTIAAIDWCPQLCPKKNKTIYINNSDKKPGFIIDIVKAVFKNSPFELEIEYYPWSRAIKLVKEGKIDVLLSPAKAEAPSLRYPKEEIGIQRMCFFTSKKSSWNYIDAHSLNKMQIGIGNDTSIEELNDYVKENPEQFQFQPYLGRYLKQSIRKLDNKRIDTFIFTYNTTMYELTRMGVVDKYRNAGCVNTTNIYMAFTAKNDNKTINKAITLFDKKMAELHKKGKIKKIMGNYKLSSWRK</sequence>
<proteinExistence type="inferred from homology"/>
<evidence type="ECO:0000259" key="3">
    <source>
        <dbReference type="Pfam" id="PF00497"/>
    </source>
</evidence>
<dbReference type="Pfam" id="PF00497">
    <property type="entry name" value="SBP_bac_3"/>
    <property type="match status" value="1"/>
</dbReference>
<comment type="similarity">
    <text evidence="1">Belongs to the bacterial solute-binding protein 3 family.</text>
</comment>
<dbReference type="AlphaFoldDB" id="A0A1I1Q9E5"/>
<reference evidence="4 5" key="1">
    <citation type="submission" date="2016-10" db="EMBL/GenBank/DDBJ databases">
        <authorList>
            <person name="de Groot N.N."/>
        </authorList>
    </citation>
    <scope>NUCLEOTIDE SEQUENCE [LARGE SCALE GENOMIC DNA]</scope>
    <source>
        <strain evidence="4 5">DSM 6059</strain>
    </source>
</reference>
<dbReference type="STRING" id="1123010.SAMN02745724_03799"/>
<evidence type="ECO:0000313" key="4">
    <source>
        <dbReference type="EMBL" id="SFD18695.1"/>
    </source>
</evidence>
<dbReference type="EMBL" id="FOLO01000039">
    <property type="protein sequence ID" value="SFD18695.1"/>
    <property type="molecule type" value="Genomic_DNA"/>
</dbReference>
<dbReference type="InterPro" id="IPR001638">
    <property type="entry name" value="Solute-binding_3/MltF_N"/>
</dbReference>
<evidence type="ECO:0000313" key="5">
    <source>
        <dbReference type="Proteomes" id="UP000198862"/>
    </source>
</evidence>
<evidence type="ECO:0000256" key="2">
    <source>
        <dbReference type="ARBA" id="ARBA00022729"/>
    </source>
</evidence>